<dbReference type="Proteomes" id="UP000521943">
    <property type="component" value="Unassembled WGS sequence"/>
</dbReference>
<gene>
    <name evidence="2" type="ORF">DFP72DRAFT_1177189</name>
</gene>
<feature type="domain" description="DUF6589" evidence="1">
    <location>
        <begin position="3"/>
        <end position="40"/>
    </location>
</feature>
<comment type="caution">
    <text evidence="2">The sequence shown here is derived from an EMBL/GenBank/DDBJ whole genome shotgun (WGS) entry which is preliminary data.</text>
</comment>
<proteinExistence type="predicted"/>
<dbReference type="Pfam" id="PF20231">
    <property type="entry name" value="DUF6589"/>
    <property type="match status" value="1"/>
</dbReference>
<reference evidence="2 3" key="1">
    <citation type="submission" date="2020-07" db="EMBL/GenBank/DDBJ databases">
        <title>Comparative genomics of pyrophilous fungi reveals a link between fire events and developmental genes.</title>
        <authorList>
            <consortium name="DOE Joint Genome Institute"/>
            <person name="Steindorff A.S."/>
            <person name="Carver A."/>
            <person name="Calhoun S."/>
            <person name="Stillman K."/>
            <person name="Liu H."/>
            <person name="Lipzen A."/>
            <person name="Pangilinan J."/>
            <person name="Labutti K."/>
            <person name="Bruns T.D."/>
            <person name="Grigoriev I.V."/>
        </authorList>
    </citation>
    <scope>NUCLEOTIDE SEQUENCE [LARGE SCALE GENOMIC DNA]</scope>
    <source>
        <strain evidence="2 3">CBS 144469</strain>
    </source>
</reference>
<protein>
    <recommendedName>
        <fullName evidence="1">DUF6589 domain-containing protein</fullName>
    </recommendedName>
</protein>
<evidence type="ECO:0000259" key="1">
    <source>
        <dbReference type="Pfam" id="PF20231"/>
    </source>
</evidence>
<evidence type="ECO:0000313" key="2">
    <source>
        <dbReference type="EMBL" id="KAF6744344.1"/>
    </source>
</evidence>
<dbReference type="AlphaFoldDB" id="A0A8H6HCE0"/>
<organism evidence="2 3">
    <name type="scientific">Ephemerocybe angulata</name>
    <dbReference type="NCBI Taxonomy" id="980116"/>
    <lineage>
        <taxon>Eukaryota</taxon>
        <taxon>Fungi</taxon>
        <taxon>Dikarya</taxon>
        <taxon>Basidiomycota</taxon>
        <taxon>Agaricomycotina</taxon>
        <taxon>Agaricomycetes</taxon>
        <taxon>Agaricomycetidae</taxon>
        <taxon>Agaricales</taxon>
        <taxon>Agaricineae</taxon>
        <taxon>Psathyrellaceae</taxon>
        <taxon>Ephemerocybe</taxon>
    </lineage>
</organism>
<sequence length="55" mass="6702">MDPKLQCDALRNWLVNLTGRKNGFKEIDMLQEHHNFWLKVRQMTWTLKQTGWTSR</sequence>
<dbReference type="InterPro" id="IPR046496">
    <property type="entry name" value="DUF6589"/>
</dbReference>
<name>A0A8H6HCE0_9AGAR</name>
<keyword evidence="3" id="KW-1185">Reference proteome</keyword>
<dbReference type="EMBL" id="JACGCI010000124">
    <property type="protein sequence ID" value="KAF6744344.1"/>
    <property type="molecule type" value="Genomic_DNA"/>
</dbReference>
<dbReference type="OrthoDB" id="5424058at2759"/>
<accession>A0A8H6HCE0</accession>
<evidence type="ECO:0000313" key="3">
    <source>
        <dbReference type="Proteomes" id="UP000521943"/>
    </source>
</evidence>